<dbReference type="STRING" id="96561.Dole_1771"/>
<keyword evidence="4" id="KW-0479">Metal-binding</keyword>
<dbReference type="Gene3D" id="1.10.599.10">
    <property type="entry name" value="Aldehyde Ferredoxin Oxidoreductase Protein, subunit A, domain 3"/>
    <property type="match status" value="1"/>
</dbReference>
<dbReference type="HOGENOM" id="CLU_020364_1_0_7"/>
<evidence type="ECO:0000256" key="1">
    <source>
        <dbReference type="ARBA" id="ARBA00001966"/>
    </source>
</evidence>
<dbReference type="SUPFAM" id="SSF48310">
    <property type="entry name" value="Aldehyde ferredoxin oxidoreductase, C-terminal domains"/>
    <property type="match status" value="1"/>
</dbReference>
<dbReference type="Gene3D" id="3.60.9.10">
    <property type="entry name" value="Aldehyde ferredoxin oxidoreductase, N-terminal domain"/>
    <property type="match status" value="1"/>
</dbReference>
<evidence type="ECO:0000313" key="10">
    <source>
        <dbReference type="EMBL" id="ABW67575.1"/>
    </source>
</evidence>
<dbReference type="KEGG" id="dol:Dole_1771"/>
<accession>A9A0V0</accession>
<dbReference type="EC" id="1.2.7.5" evidence="10"/>
<keyword evidence="6" id="KW-0408">Iron</keyword>
<evidence type="ECO:0000256" key="2">
    <source>
        <dbReference type="ARBA" id="ARBA00011032"/>
    </source>
</evidence>
<comment type="similarity">
    <text evidence="2">Belongs to the AOR/FOR family.</text>
</comment>
<dbReference type="Pfam" id="PF02730">
    <property type="entry name" value="AFOR_N"/>
    <property type="match status" value="1"/>
</dbReference>
<reference evidence="10 11" key="1">
    <citation type="submission" date="2007-10" db="EMBL/GenBank/DDBJ databases">
        <title>Complete sequence of Desulfococcus oleovorans Hxd3.</title>
        <authorList>
            <consortium name="US DOE Joint Genome Institute"/>
            <person name="Copeland A."/>
            <person name="Lucas S."/>
            <person name="Lapidus A."/>
            <person name="Barry K."/>
            <person name="Glavina del Rio T."/>
            <person name="Dalin E."/>
            <person name="Tice H."/>
            <person name="Pitluck S."/>
            <person name="Kiss H."/>
            <person name="Brettin T."/>
            <person name="Bruce D."/>
            <person name="Detter J.C."/>
            <person name="Han C."/>
            <person name="Schmutz J."/>
            <person name="Larimer F."/>
            <person name="Land M."/>
            <person name="Hauser L."/>
            <person name="Kyrpides N."/>
            <person name="Kim E."/>
            <person name="Wawrik B."/>
            <person name="Richardson P."/>
        </authorList>
    </citation>
    <scope>NUCLEOTIDE SEQUENCE [LARGE SCALE GENOMIC DNA]</scope>
    <source>
        <strain evidence="11">DSM 6200 / JCM 39069 / Hxd3</strain>
    </source>
</reference>
<evidence type="ECO:0000256" key="4">
    <source>
        <dbReference type="ARBA" id="ARBA00022723"/>
    </source>
</evidence>
<proteinExistence type="inferred from homology"/>
<evidence type="ECO:0000313" key="11">
    <source>
        <dbReference type="Proteomes" id="UP000008561"/>
    </source>
</evidence>
<sequence length="621" mass="66902">MKKEMTGTSNRILEIDLSSGKSTVFKVPESLRTLYLGGKGLGLKLIFDRMNLNADPLGPENILAFMPGVLMGTGAPCTGRFAAVTKSPQTGIMATASCGGAFGMQLKTAGWDGLLVTGTAQAPVYLMITADGAEIRDAGDLWGLETTACQQRLAADKNTGVLAIGPAGENRVRFANIASGHRFLGRGGMGAVMGAKNLKAVVAKGGDFKILPVDPALFEKTKQKAARYIKGNAMTSATYTTFGTRANVTPSNRANILPINNFFDGQDDRAVNLSGEVINKAHHTSHSTCKPCSILCGQKGEFGGEVLPVPEFETVGLLGSNIGIFDTNRIAEFNRVCGEMGMDTISAGGTLAWVMEAAEKGMVESPLRFGAAEGVSQALLDIAHCRGFGAEMAEGVRVLSEKYGGKEFAMHVKGMEMAAYDPRGSVGQGLAYAVANRGACHLSAYMIAQEIYFKLLDPYRTRAKPEFVKFFESITCCVNSLHTCQFTMFAYLLEPPSAKYSPDLVLGFFMQNVPEIAIRLIDFSVYTRLWSAVTGIPMSNGAFLAAGDRIHVLERYMNTRMGISRKDDTLPGRLLMEGRASDPRKRVVPLDKMLSKYYKLRGFDDNGIPTEKTLKRLGIAA</sequence>
<evidence type="ECO:0000256" key="7">
    <source>
        <dbReference type="ARBA" id="ARBA00023014"/>
    </source>
</evidence>
<dbReference type="InterPro" id="IPR036021">
    <property type="entry name" value="Tungsten_al_ferr_oxy-like_C"/>
</dbReference>
<dbReference type="SMART" id="SM00790">
    <property type="entry name" value="AFOR_N"/>
    <property type="match status" value="1"/>
</dbReference>
<dbReference type="InterPro" id="IPR013985">
    <property type="entry name" value="Ald_Fedxn_OxRdtase_dom3"/>
</dbReference>
<keyword evidence="3" id="KW-0004">4Fe-4S</keyword>
<dbReference type="GO" id="GO:0051539">
    <property type="term" value="F:4 iron, 4 sulfur cluster binding"/>
    <property type="evidence" value="ECO:0007669"/>
    <property type="project" value="UniProtKB-KW"/>
</dbReference>
<dbReference type="Pfam" id="PF01314">
    <property type="entry name" value="AFOR_C"/>
    <property type="match status" value="1"/>
</dbReference>
<evidence type="ECO:0000256" key="8">
    <source>
        <dbReference type="ARBA" id="ARBA00049934"/>
    </source>
</evidence>
<dbReference type="AlphaFoldDB" id="A9A0V0"/>
<dbReference type="EMBL" id="CP000859">
    <property type="protein sequence ID" value="ABW67575.1"/>
    <property type="molecule type" value="Genomic_DNA"/>
</dbReference>
<dbReference type="PANTHER" id="PTHR30038:SF7">
    <property type="entry name" value="TUNGSTEN-CONTAINING GLYCERALDEHYDE-3-PHOSPHATE:FERREDOXIN OXIDOREDUCTASE"/>
    <property type="match status" value="1"/>
</dbReference>
<dbReference type="SUPFAM" id="SSF56228">
    <property type="entry name" value="Aldehyde ferredoxin oxidoreductase, N-terminal domain"/>
    <property type="match status" value="1"/>
</dbReference>
<dbReference type="InterPro" id="IPR051919">
    <property type="entry name" value="W-dependent_AOR"/>
</dbReference>
<keyword evidence="5 10" id="KW-0560">Oxidoreductase</keyword>
<feature type="domain" description="Aldehyde ferredoxin oxidoreductase N-terminal" evidence="9">
    <location>
        <begin position="5"/>
        <end position="207"/>
    </location>
</feature>
<dbReference type="InterPro" id="IPR013983">
    <property type="entry name" value="Ald_Fedxn_OxRdtase_N"/>
</dbReference>
<dbReference type="InterPro" id="IPR013984">
    <property type="entry name" value="Ald_Fedxn_OxRdtase_dom2"/>
</dbReference>
<protein>
    <submittedName>
        <fullName evidence="10">Aldehyde ferredoxin oxidoreductase</fullName>
        <ecNumber evidence="10">1.2.7.5</ecNumber>
    </submittedName>
</protein>
<dbReference type="Gene3D" id="1.10.569.10">
    <property type="entry name" value="Aldehyde Ferredoxin Oxidoreductase Protein, subunit A, domain 2"/>
    <property type="match status" value="1"/>
</dbReference>
<dbReference type="PANTHER" id="PTHR30038">
    <property type="entry name" value="ALDEHYDE FERREDOXIN OXIDOREDUCTASE"/>
    <property type="match status" value="1"/>
</dbReference>
<dbReference type="eggNOG" id="COG2414">
    <property type="taxonomic scope" value="Bacteria"/>
</dbReference>
<evidence type="ECO:0000259" key="9">
    <source>
        <dbReference type="SMART" id="SM00790"/>
    </source>
</evidence>
<comment type="cofactor">
    <cofactor evidence="1">
        <name>[4Fe-4S] cluster</name>
        <dbReference type="ChEBI" id="CHEBI:49883"/>
    </cofactor>
</comment>
<name>A9A0V0_DESOH</name>
<keyword evidence="7" id="KW-0411">Iron-sulfur</keyword>
<dbReference type="GO" id="GO:0046872">
    <property type="term" value="F:metal ion binding"/>
    <property type="evidence" value="ECO:0007669"/>
    <property type="project" value="UniProtKB-KW"/>
</dbReference>
<evidence type="ECO:0000256" key="6">
    <source>
        <dbReference type="ARBA" id="ARBA00023004"/>
    </source>
</evidence>
<evidence type="ECO:0000256" key="3">
    <source>
        <dbReference type="ARBA" id="ARBA00022485"/>
    </source>
</evidence>
<evidence type="ECO:0000256" key="5">
    <source>
        <dbReference type="ARBA" id="ARBA00023002"/>
    </source>
</evidence>
<dbReference type="GO" id="GO:0009055">
    <property type="term" value="F:electron transfer activity"/>
    <property type="evidence" value="ECO:0007669"/>
    <property type="project" value="InterPro"/>
</dbReference>
<comment type="cofactor">
    <cofactor evidence="8">
        <name>tungstopterin</name>
        <dbReference type="ChEBI" id="CHEBI:30402"/>
    </cofactor>
</comment>
<keyword evidence="11" id="KW-1185">Reference proteome</keyword>
<dbReference type="OrthoDB" id="9763894at2"/>
<dbReference type="RefSeq" id="WP_012175191.1">
    <property type="nucleotide sequence ID" value="NC_009943.1"/>
</dbReference>
<dbReference type="GO" id="GO:0033726">
    <property type="term" value="F:aldehyde ferredoxin oxidoreductase activity"/>
    <property type="evidence" value="ECO:0007669"/>
    <property type="project" value="UniProtKB-EC"/>
</dbReference>
<dbReference type="Proteomes" id="UP000008561">
    <property type="component" value="Chromosome"/>
</dbReference>
<organism evidence="10 11">
    <name type="scientific">Desulfosudis oleivorans (strain DSM 6200 / JCM 39069 / Hxd3)</name>
    <name type="common">Desulfococcus oleovorans</name>
    <dbReference type="NCBI Taxonomy" id="96561"/>
    <lineage>
        <taxon>Bacteria</taxon>
        <taxon>Pseudomonadati</taxon>
        <taxon>Thermodesulfobacteriota</taxon>
        <taxon>Desulfobacteria</taxon>
        <taxon>Desulfobacterales</taxon>
        <taxon>Desulfosudaceae</taxon>
        <taxon>Desulfosudis</taxon>
    </lineage>
</organism>
<gene>
    <name evidence="10" type="ordered locus">Dole_1771</name>
</gene>
<dbReference type="InterPro" id="IPR001203">
    <property type="entry name" value="OxRdtase_Ald_Fedxn_C"/>
</dbReference>
<dbReference type="InterPro" id="IPR036503">
    <property type="entry name" value="Ald_Fedxn_OxRdtase_N_sf"/>
</dbReference>